<dbReference type="Bgee" id="ENSOCUG00000034626">
    <property type="expression patterns" value="Expressed in kidney and 6 other cell types or tissues"/>
</dbReference>
<accession>A0A5F9CX18</accession>
<name>A0A5F9CX18_RABIT</name>
<dbReference type="Proteomes" id="UP000001811">
    <property type="component" value="Chromosome 1"/>
</dbReference>
<sequence length="47" mass="5297">YHSGLFSKTKTLPVFTWDTFQKCLAAESCYKVKLCETNNDFSVCKGG</sequence>
<dbReference type="SMR" id="A0A5F9CX18"/>
<dbReference type="Ensembl" id="ENSOCUT00000040125.1">
    <property type="protein sequence ID" value="ENSOCUP00000037798.1"/>
    <property type="gene ID" value="ENSOCUG00000034626.1"/>
</dbReference>
<protein>
    <submittedName>
        <fullName evidence="1">Uncharacterized protein</fullName>
    </submittedName>
</protein>
<evidence type="ECO:0000313" key="2">
    <source>
        <dbReference type="Proteomes" id="UP000001811"/>
    </source>
</evidence>
<reference evidence="1" key="3">
    <citation type="submission" date="2025-09" db="UniProtKB">
        <authorList>
            <consortium name="Ensembl"/>
        </authorList>
    </citation>
    <scope>IDENTIFICATION</scope>
    <source>
        <strain evidence="1">Thorbecke</strain>
    </source>
</reference>
<evidence type="ECO:0000313" key="1">
    <source>
        <dbReference type="Ensembl" id="ENSOCUP00000037798.1"/>
    </source>
</evidence>
<dbReference type="AlphaFoldDB" id="A0A5F9CX18"/>
<reference evidence="1 2" key="1">
    <citation type="journal article" date="2011" name="Nature">
        <title>A high-resolution map of human evolutionary constraint using 29 mammals.</title>
        <authorList>
            <person name="Lindblad-Toh K."/>
            <person name="Garber M."/>
            <person name="Zuk O."/>
            <person name="Lin M.F."/>
            <person name="Parker B.J."/>
            <person name="Washietl S."/>
            <person name="Kheradpour P."/>
            <person name="Ernst J."/>
            <person name="Jordan G."/>
            <person name="Mauceli E."/>
            <person name="Ward L.D."/>
            <person name="Lowe C.B."/>
            <person name="Holloway A.K."/>
            <person name="Clamp M."/>
            <person name="Gnerre S."/>
            <person name="Alfoldi J."/>
            <person name="Beal K."/>
            <person name="Chang J."/>
            <person name="Clawson H."/>
            <person name="Cuff J."/>
            <person name="Di Palma F."/>
            <person name="Fitzgerald S."/>
            <person name="Flicek P."/>
            <person name="Guttman M."/>
            <person name="Hubisz M.J."/>
            <person name="Jaffe D.B."/>
            <person name="Jungreis I."/>
            <person name="Kent W.J."/>
            <person name="Kostka D."/>
            <person name="Lara M."/>
            <person name="Martins A.L."/>
            <person name="Massingham T."/>
            <person name="Moltke I."/>
            <person name="Raney B.J."/>
            <person name="Rasmussen M.D."/>
            <person name="Robinson J."/>
            <person name="Stark A."/>
            <person name="Vilella A.J."/>
            <person name="Wen J."/>
            <person name="Xie X."/>
            <person name="Zody M.C."/>
            <person name="Baldwin J."/>
            <person name="Bloom T."/>
            <person name="Chin C.W."/>
            <person name="Heiman D."/>
            <person name="Nicol R."/>
            <person name="Nusbaum C."/>
            <person name="Young S."/>
            <person name="Wilkinson J."/>
            <person name="Worley K.C."/>
            <person name="Kovar C.L."/>
            <person name="Muzny D.M."/>
            <person name="Gibbs R.A."/>
            <person name="Cree A."/>
            <person name="Dihn H.H."/>
            <person name="Fowler G."/>
            <person name="Jhangiani S."/>
            <person name="Joshi V."/>
            <person name="Lee S."/>
            <person name="Lewis L.R."/>
            <person name="Nazareth L.V."/>
            <person name="Okwuonu G."/>
            <person name="Santibanez J."/>
            <person name="Warren W.C."/>
            <person name="Mardis E.R."/>
            <person name="Weinstock G.M."/>
            <person name="Wilson R.K."/>
            <person name="Delehaunty K."/>
            <person name="Dooling D."/>
            <person name="Fronik C."/>
            <person name="Fulton L."/>
            <person name="Fulton B."/>
            <person name="Graves T."/>
            <person name="Minx P."/>
            <person name="Sodergren E."/>
            <person name="Birney E."/>
            <person name="Margulies E.H."/>
            <person name="Herrero J."/>
            <person name="Green E.D."/>
            <person name="Haussler D."/>
            <person name="Siepel A."/>
            <person name="Goldman N."/>
            <person name="Pollard K.S."/>
            <person name="Pedersen J.S."/>
            <person name="Lander E.S."/>
            <person name="Kellis M."/>
        </authorList>
    </citation>
    <scope>NUCLEOTIDE SEQUENCE [LARGE SCALE GENOMIC DNA]</scope>
    <source>
        <strain evidence="1 2">Thorbecke inbred</strain>
    </source>
</reference>
<keyword evidence="2" id="KW-1185">Reference proteome</keyword>
<organism evidence="1 2">
    <name type="scientific">Oryctolagus cuniculus</name>
    <name type="common">Rabbit</name>
    <dbReference type="NCBI Taxonomy" id="9986"/>
    <lineage>
        <taxon>Eukaryota</taxon>
        <taxon>Metazoa</taxon>
        <taxon>Chordata</taxon>
        <taxon>Craniata</taxon>
        <taxon>Vertebrata</taxon>
        <taxon>Euteleostomi</taxon>
        <taxon>Mammalia</taxon>
        <taxon>Eutheria</taxon>
        <taxon>Euarchontoglires</taxon>
        <taxon>Glires</taxon>
        <taxon>Lagomorpha</taxon>
        <taxon>Leporidae</taxon>
        <taxon>Oryctolagus</taxon>
    </lineage>
</organism>
<dbReference type="EMBL" id="AAGW02009351">
    <property type="status" value="NOT_ANNOTATED_CDS"/>
    <property type="molecule type" value="Genomic_DNA"/>
</dbReference>
<reference evidence="1" key="2">
    <citation type="submission" date="2025-08" db="UniProtKB">
        <authorList>
            <consortium name="Ensembl"/>
        </authorList>
    </citation>
    <scope>IDENTIFICATION</scope>
    <source>
        <strain evidence="1">Thorbecke</strain>
    </source>
</reference>
<proteinExistence type="predicted"/>
<dbReference type="InParanoid" id="A0A5F9CX18"/>